<evidence type="ECO:0000256" key="2">
    <source>
        <dbReference type="ARBA" id="ARBA00023242"/>
    </source>
</evidence>
<name>A0A803N1C5_CHEQI</name>
<dbReference type="Proteomes" id="UP000596660">
    <property type="component" value="Unplaced"/>
</dbReference>
<dbReference type="PROSITE" id="PS50102">
    <property type="entry name" value="RRM"/>
    <property type="match status" value="1"/>
</dbReference>
<comment type="subcellular location">
    <subcellularLocation>
        <location evidence="1">Nucleus</location>
    </subcellularLocation>
</comment>
<reference evidence="5" key="2">
    <citation type="submission" date="2021-03" db="UniProtKB">
        <authorList>
            <consortium name="EnsemblPlants"/>
        </authorList>
    </citation>
    <scope>IDENTIFICATION</scope>
</reference>
<evidence type="ECO:0000313" key="6">
    <source>
        <dbReference type="Proteomes" id="UP000596660"/>
    </source>
</evidence>
<dbReference type="RefSeq" id="XP_021729292.1">
    <property type="nucleotide sequence ID" value="XM_021873600.1"/>
</dbReference>
<dbReference type="OMA" id="ATWMGRD"/>
<dbReference type="Gramene" id="AUR62038759-RA">
    <property type="protein sequence ID" value="AUR62038759-RA:cds"/>
    <property type="gene ID" value="AUR62038759"/>
</dbReference>
<feature type="domain" description="RRM" evidence="4">
    <location>
        <begin position="25"/>
        <end position="108"/>
    </location>
</feature>
<dbReference type="PANTHER" id="PTHR13952:SF21">
    <property type="entry name" value="POLYNUCLEOTIDE ADENYLYLTRANSFERASE DOMAIN_RNA RECOGNITION MOTIF PROTEIN-RELATED"/>
    <property type="match status" value="1"/>
</dbReference>
<dbReference type="GO" id="GO:0005685">
    <property type="term" value="C:U1 snRNP"/>
    <property type="evidence" value="ECO:0007669"/>
    <property type="project" value="TreeGrafter"/>
</dbReference>
<organism evidence="5 6">
    <name type="scientific">Chenopodium quinoa</name>
    <name type="common">Quinoa</name>
    <dbReference type="NCBI Taxonomy" id="63459"/>
    <lineage>
        <taxon>Eukaryota</taxon>
        <taxon>Viridiplantae</taxon>
        <taxon>Streptophyta</taxon>
        <taxon>Embryophyta</taxon>
        <taxon>Tracheophyta</taxon>
        <taxon>Spermatophyta</taxon>
        <taxon>Magnoliopsida</taxon>
        <taxon>eudicotyledons</taxon>
        <taxon>Gunneridae</taxon>
        <taxon>Pentapetalae</taxon>
        <taxon>Caryophyllales</taxon>
        <taxon>Chenopodiaceae</taxon>
        <taxon>Chenopodioideae</taxon>
        <taxon>Atripliceae</taxon>
        <taxon>Chenopodium</taxon>
    </lineage>
</organism>
<evidence type="ECO:0000313" key="5">
    <source>
        <dbReference type="EnsemblPlants" id="AUR62038759-RA:cds"/>
    </source>
</evidence>
<evidence type="ECO:0000256" key="1">
    <source>
        <dbReference type="ARBA" id="ARBA00004123"/>
    </source>
</evidence>
<dbReference type="AlphaFoldDB" id="A0A803N1C5"/>
<reference evidence="5" key="1">
    <citation type="journal article" date="2017" name="Nature">
        <title>The genome of Chenopodium quinoa.</title>
        <authorList>
            <person name="Jarvis D.E."/>
            <person name="Ho Y.S."/>
            <person name="Lightfoot D.J."/>
            <person name="Schmoeckel S.M."/>
            <person name="Li B."/>
            <person name="Borm T.J.A."/>
            <person name="Ohyanagi H."/>
            <person name="Mineta K."/>
            <person name="Michell C.T."/>
            <person name="Saber N."/>
            <person name="Kharbatia N.M."/>
            <person name="Rupper R.R."/>
            <person name="Sharp A.R."/>
            <person name="Dally N."/>
            <person name="Boughton B.A."/>
            <person name="Woo Y.H."/>
            <person name="Gao G."/>
            <person name="Schijlen E.G.W.M."/>
            <person name="Guo X."/>
            <person name="Momin A.A."/>
            <person name="Negrao S."/>
            <person name="Al-Babili S."/>
            <person name="Gehring C."/>
            <person name="Roessner U."/>
            <person name="Jung C."/>
            <person name="Murphy K."/>
            <person name="Arold S.T."/>
            <person name="Gojobori T."/>
            <person name="van der Linden C.G."/>
            <person name="van Loo E.N."/>
            <person name="Jellen E.N."/>
            <person name="Maughan P.J."/>
            <person name="Tester M."/>
        </authorList>
    </citation>
    <scope>NUCLEOTIDE SEQUENCE [LARGE SCALE GENOMIC DNA]</scope>
    <source>
        <strain evidence="5">cv. PI 614886</strain>
    </source>
</reference>
<dbReference type="GeneID" id="110696307"/>
<dbReference type="Gene3D" id="3.30.70.330">
    <property type="match status" value="1"/>
</dbReference>
<dbReference type="GO" id="GO:0030619">
    <property type="term" value="F:U1 snRNA binding"/>
    <property type="evidence" value="ECO:0007669"/>
    <property type="project" value="TreeGrafter"/>
</dbReference>
<dbReference type="SMART" id="SM00360">
    <property type="entry name" value="RRM"/>
    <property type="match status" value="1"/>
</dbReference>
<dbReference type="KEGG" id="cqi:110696307"/>
<dbReference type="InterPro" id="IPR051183">
    <property type="entry name" value="U1_U11-U12_snRNP_70-35kDa"/>
</dbReference>
<dbReference type="RefSeq" id="XP_021729291.1">
    <property type="nucleotide sequence ID" value="XM_021873599.1"/>
</dbReference>
<dbReference type="Pfam" id="PF00076">
    <property type="entry name" value="RRM_1"/>
    <property type="match status" value="1"/>
</dbReference>
<dbReference type="GO" id="GO:0071004">
    <property type="term" value="C:U2-type prespliceosome"/>
    <property type="evidence" value="ECO:0007669"/>
    <property type="project" value="TreeGrafter"/>
</dbReference>
<accession>A0A803N1C5</accession>
<dbReference type="PANTHER" id="PTHR13952">
    <property type="entry name" value="U1 SMALL NUCLEAR RIBONUCLEOPROTEIN 70 KD"/>
    <property type="match status" value="1"/>
</dbReference>
<keyword evidence="2" id="KW-0539">Nucleus</keyword>
<dbReference type="InterPro" id="IPR000504">
    <property type="entry name" value="RRM_dom"/>
</dbReference>
<dbReference type="OrthoDB" id="439808at2759"/>
<protein>
    <recommendedName>
        <fullName evidence="4">RRM domain-containing protein</fullName>
    </recommendedName>
</protein>
<evidence type="ECO:0000259" key="4">
    <source>
        <dbReference type="PROSITE" id="PS50102"/>
    </source>
</evidence>
<dbReference type="GO" id="GO:0003729">
    <property type="term" value="F:mRNA binding"/>
    <property type="evidence" value="ECO:0007669"/>
    <property type="project" value="TreeGrafter"/>
</dbReference>
<dbReference type="GO" id="GO:0000398">
    <property type="term" value="P:mRNA splicing, via spliceosome"/>
    <property type="evidence" value="ECO:0007669"/>
    <property type="project" value="TreeGrafter"/>
</dbReference>
<dbReference type="InterPro" id="IPR035979">
    <property type="entry name" value="RBD_domain_sf"/>
</dbReference>
<sequence length="120" mass="13538">MMRIAANIRCFTVLKSWFSTVRCSSEVFVSRLSFYTKHDEFRNMFSQFGKVKEVVLFTARLIMDNKTGRTKGFGFVTFETEDEALKAIKGLNGRVVQGRLVFVESATSTKADGNDAKSNS</sequence>
<keyword evidence="3" id="KW-0694">RNA-binding</keyword>
<dbReference type="GO" id="GO:0071011">
    <property type="term" value="C:precatalytic spliceosome"/>
    <property type="evidence" value="ECO:0007669"/>
    <property type="project" value="TreeGrafter"/>
</dbReference>
<keyword evidence="6" id="KW-1185">Reference proteome</keyword>
<dbReference type="EnsemblPlants" id="AUR62038759-RA">
    <property type="protein sequence ID" value="AUR62038759-RA:cds"/>
    <property type="gene ID" value="AUR62038759"/>
</dbReference>
<dbReference type="SUPFAM" id="SSF54928">
    <property type="entry name" value="RNA-binding domain, RBD"/>
    <property type="match status" value="1"/>
</dbReference>
<proteinExistence type="predicted"/>
<evidence type="ECO:0000256" key="3">
    <source>
        <dbReference type="PROSITE-ProRule" id="PRU00176"/>
    </source>
</evidence>
<dbReference type="InterPro" id="IPR012677">
    <property type="entry name" value="Nucleotide-bd_a/b_plait_sf"/>
</dbReference>
<gene>
    <name evidence="5" type="primary">LOC110696307</name>
</gene>